<dbReference type="GO" id="GO:0005524">
    <property type="term" value="F:ATP binding"/>
    <property type="evidence" value="ECO:0007669"/>
    <property type="project" value="UniProtKB-UniRule"/>
</dbReference>
<dbReference type="SMART" id="SM00382">
    <property type="entry name" value="AAA"/>
    <property type="match status" value="2"/>
</dbReference>
<dbReference type="PANTHER" id="PTHR22683">
    <property type="entry name" value="SPORULATION PROTEIN RELATED"/>
    <property type="match status" value="1"/>
</dbReference>
<dbReference type="PROSITE" id="PS50901">
    <property type="entry name" value="FTSK"/>
    <property type="match status" value="2"/>
</dbReference>
<dbReference type="InterPro" id="IPR050206">
    <property type="entry name" value="FtsK/SpoIIIE/SftA"/>
</dbReference>
<dbReference type="OrthoDB" id="9807790at2"/>
<evidence type="ECO:0000256" key="3">
    <source>
        <dbReference type="ARBA" id="ARBA00022840"/>
    </source>
</evidence>
<dbReference type="SUPFAM" id="SSF52540">
    <property type="entry name" value="P-loop containing nucleoside triphosphate hydrolases"/>
    <property type="match status" value="2"/>
</dbReference>
<dbReference type="InterPro" id="IPR002543">
    <property type="entry name" value="FtsK_dom"/>
</dbReference>
<dbReference type="Proteomes" id="UP000467105">
    <property type="component" value="Chromosome"/>
</dbReference>
<dbReference type="GO" id="GO:0003677">
    <property type="term" value="F:DNA binding"/>
    <property type="evidence" value="ECO:0007669"/>
    <property type="project" value="InterPro"/>
</dbReference>
<keyword evidence="3" id="KW-0067">ATP-binding</keyword>
<evidence type="ECO:0000256" key="2">
    <source>
        <dbReference type="ARBA" id="ARBA00022741"/>
    </source>
</evidence>
<evidence type="ECO:0000256" key="1">
    <source>
        <dbReference type="ARBA" id="ARBA00022737"/>
    </source>
</evidence>
<dbReference type="AlphaFoldDB" id="A0A7I7Z0T8"/>
<dbReference type="PANTHER" id="PTHR22683:SF1">
    <property type="entry name" value="TYPE VII SECRETION SYSTEM PROTEIN ESSC"/>
    <property type="match status" value="1"/>
</dbReference>
<dbReference type="InterPro" id="IPR027417">
    <property type="entry name" value="P-loop_NTPase"/>
</dbReference>
<name>A0A7I7Z0T8_9MYCO</name>
<dbReference type="EMBL" id="AP022614">
    <property type="protein sequence ID" value="BBZ46753.1"/>
    <property type="molecule type" value="Genomic_DNA"/>
</dbReference>
<protein>
    <submittedName>
        <fullName evidence="4">Type VII secretion protein EccCb</fullName>
    </submittedName>
</protein>
<sequence>MTVEPKVRALSEVVLDQLSTTESRAYKMWLPPLKDPTPLGELIERDDRQPLRFALGIMDEPRRHLQGVWGVDVSGAGGNIGIGGAPQTGKSTLVQTLVVSAAATHTPRQVQFYCIDLGGGGLIYLDNLPHVGGVATRSEPDRVMRVIAEVQAILRQRETTFKEHRIGSIAMYRQLREDPGHPVAADPFGDVFLVIDGWPAFVGEFPELETPVQELASQGLAFGVHMVITTPRWTELKSRVRDYLGTKIEFRLGDVNDTQIDRATRDIPANRPGRAMSVEKHHLMIGVPRFDGVHGADNLVEAMTAAVNQIAALHTDRAPRVRVLPELIYLHELDPDPPGPESDYRTRWTIPIGVRERDLSVAHAHMYTTSHLLIFGAAKSGKTSTAHAVARAICARNSPQQVRFMLADYRSGLLDAVPDSHLLDAGAINRNSTTLDEAIKALATNLKKRLPPADLTSTQLRSRSWWTGFDVVLLVDDWHMIVGAAGGMPPMAPLAPLLPAAADIGLHIIVTCQMSYAYKATMDKFVGAAFGAGAPTLFLSGDKQDFPSRELQVKRRPPGQAFLVAPEGKEVIQAPYIDPPEEVHPAPSTDG</sequence>
<evidence type="ECO:0000313" key="4">
    <source>
        <dbReference type="EMBL" id="BBZ46753.1"/>
    </source>
</evidence>
<dbReference type="InterPro" id="IPR023837">
    <property type="entry name" value="EccCb-like_Actinobacteria"/>
</dbReference>
<reference evidence="4 5" key="1">
    <citation type="journal article" date="2019" name="Emerg. Microbes Infect.">
        <title>Comprehensive subspecies identification of 175 nontuberculous mycobacteria species based on 7547 genomic profiles.</title>
        <authorList>
            <person name="Matsumoto Y."/>
            <person name="Kinjo T."/>
            <person name="Motooka D."/>
            <person name="Nabeya D."/>
            <person name="Jung N."/>
            <person name="Uechi K."/>
            <person name="Horii T."/>
            <person name="Iida T."/>
            <person name="Fujita J."/>
            <person name="Nakamura S."/>
        </authorList>
    </citation>
    <scope>NUCLEOTIDE SEQUENCE [LARGE SCALE GENOMIC DNA]</scope>
    <source>
        <strain evidence="4 5">JCM 14742</strain>
    </source>
</reference>
<dbReference type="RefSeq" id="WP_085270521.1">
    <property type="nucleotide sequence ID" value="NZ_AP022614.1"/>
</dbReference>
<dbReference type="Pfam" id="PF01580">
    <property type="entry name" value="FtsK_SpoIIIE"/>
    <property type="match status" value="2"/>
</dbReference>
<proteinExistence type="predicted"/>
<dbReference type="InterPro" id="IPR003593">
    <property type="entry name" value="AAA+_ATPase"/>
</dbReference>
<dbReference type="NCBIfam" id="TIGR03925">
    <property type="entry name" value="T7SS_EccC_b"/>
    <property type="match status" value="1"/>
</dbReference>
<evidence type="ECO:0000313" key="5">
    <source>
        <dbReference type="Proteomes" id="UP000467105"/>
    </source>
</evidence>
<gene>
    <name evidence="4" type="ORF">MPRM_40340</name>
</gene>
<dbReference type="Gene3D" id="3.40.50.300">
    <property type="entry name" value="P-loop containing nucleotide triphosphate hydrolases"/>
    <property type="match status" value="2"/>
</dbReference>
<organism evidence="4 5">
    <name type="scientific">Mycobacterium parmense</name>
    <dbReference type="NCBI Taxonomy" id="185642"/>
    <lineage>
        <taxon>Bacteria</taxon>
        <taxon>Bacillati</taxon>
        <taxon>Actinomycetota</taxon>
        <taxon>Actinomycetes</taxon>
        <taxon>Mycobacteriales</taxon>
        <taxon>Mycobacteriaceae</taxon>
        <taxon>Mycobacterium</taxon>
        <taxon>Mycobacterium simiae complex</taxon>
    </lineage>
</organism>
<keyword evidence="5" id="KW-1185">Reference proteome</keyword>
<accession>A0A7I7Z0T8</accession>
<keyword evidence="1" id="KW-0677">Repeat</keyword>
<keyword evidence="2" id="KW-0547">Nucleotide-binding</keyword>